<feature type="compositionally biased region" description="Low complexity" evidence="3">
    <location>
        <begin position="703"/>
        <end position="712"/>
    </location>
</feature>
<feature type="compositionally biased region" description="Low complexity" evidence="3">
    <location>
        <begin position="172"/>
        <end position="182"/>
    </location>
</feature>
<feature type="compositionally biased region" description="Gly residues" evidence="3">
    <location>
        <begin position="355"/>
        <end position="366"/>
    </location>
</feature>
<evidence type="ECO:0000256" key="1">
    <source>
        <dbReference type="ARBA" id="ARBA00022574"/>
    </source>
</evidence>
<dbReference type="VEuPathDB" id="CryptoDB:Cvel_27573"/>
<feature type="compositionally biased region" description="Basic and acidic residues" evidence="3">
    <location>
        <begin position="717"/>
        <end position="743"/>
    </location>
</feature>
<dbReference type="InterPro" id="IPR036322">
    <property type="entry name" value="WD40_repeat_dom_sf"/>
</dbReference>
<name>A0A0G4HH83_9ALVE</name>
<dbReference type="AlphaFoldDB" id="A0A0G4HH83"/>
<feature type="compositionally biased region" description="Basic and acidic residues" evidence="3">
    <location>
        <begin position="311"/>
        <end position="323"/>
    </location>
</feature>
<protein>
    <recommendedName>
        <fullName evidence="5">Minichromosome loss protein Mcl1 middle region domain-containing protein</fullName>
    </recommendedName>
</protein>
<organism evidence="4">
    <name type="scientific">Chromera velia CCMP2878</name>
    <dbReference type="NCBI Taxonomy" id="1169474"/>
    <lineage>
        <taxon>Eukaryota</taxon>
        <taxon>Sar</taxon>
        <taxon>Alveolata</taxon>
        <taxon>Colpodellida</taxon>
        <taxon>Chromeraceae</taxon>
        <taxon>Chromera</taxon>
    </lineage>
</organism>
<dbReference type="PANTHER" id="PTHR14107">
    <property type="entry name" value="WD REPEAT PROTEIN"/>
    <property type="match status" value="1"/>
</dbReference>
<feature type="compositionally biased region" description="Basic and acidic residues" evidence="3">
    <location>
        <begin position="184"/>
        <end position="199"/>
    </location>
</feature>
<reference evidence="4" key="1">
    <citation type="submission" date="2014-11" db="EMBL/GenBank/DDBJ databases">
        <authorList>
            <person name="Otto D Thomas"/>
            <person name="Naeem Raeece"/>
        </authorList>
    </citation>
    <scope>NUCLEOTIDE SEQUENCE</scope>
</reference>
<proteinExistence type="predicted"/>
<accession>A0A0G4HH83</accession>
<dbReference type="InterPro" id="IPR051362">
    <property type="entry name" value="WD_repeat_creC_regulators"/>
</dbReference>
<feature type="region of interest" description="Disordered" evidence="3">
    <location>
        <begin position="290"/>
        <end position="374"/>
    </location>
</feature>
<evidence type="ECO:0000256" key="3">
    <source>
        <dbReference type="SAM" id="MobiDB-lite"/>
    </source>
</evidence>
<sequence>MSVDDGGDDLRKFRVAYADGSRGLYGATNMYWMENEAMARSVLFSRPSVVDVAPVYGEVDTSSLSVGSTSTIAAACFNTKSEKSLWILDVSNPSTDQPVCLAKETYHAKVTSVALSHRAARESRQIECLVGLDDGGIVLHTVDSVSPLSRQYAISREVFPKVGQTAEGTGGARSSSASAGSGDVQHRDEAGELEREHLKYNPESKNFKTRFVSRGCLCGNEKLKENEKKALQEFPNMPTRLSANAVTSLTWNPGHPDLFVCATGAGFILEFNLRFGRSCPESENLLCPVEKSSDDRVGPAWGKPPQQPSWEQEKEKTVPESSRRGLTVDAVPASGCSPMTKRERDKRKPQQQQQEGGGSQDFGEGGSPSPATTFARGAFYSQTVDAGGDSGFRWCRAGAPVTPPNASMTLEEYASLPPNKLPGVLVRGPKEKAVETIDTHSRQVARCQADFAPLRPDAPGNPIGRWNVVEAKSQGRVSLCCPIPSLEFSPDGALLAAATAGRRGECLVFAYPSGSLCLSVRSFFGAPLCLCFSNDSRLLCIGGEDDAVTVVDLLSRCVAARLLGHSSWVRSVRPVAPLGEPQMPPPCRTSATLLVWDGRQEKEGEEGNEERREKKREREEGAQGGSGKEKEGVAWASKVCKANPEWLGWYRDFLGPHPVSSSSDMNMPPMGGGSVASGGVSPSQHPLSSGGQTATHLSVSRHGGAPAAAAGGWPSLSRDEGRSVSESEVKAAQDEDKGSLILT</sequence>
<keyword evidence="1" id="KW-0853">WD repeat</keyword>
<dbReference type="Gene3D" id="2.130.10.10">
    <property type="entry name" value="YVTN repeat-like/Quinoprotein amine dehydrogenase"/>
    <property type="match status" value="1"/>
</dbReference>
<evidence type="ECO:0000313" key="4">
    <source>
        <dbReference type="EMBL" id="CEM43500.1"/>
    </source>
</evidence>
<keyword evidence="2" id="KW-0677">Repeat</keyword>
<evidence type="ECO:0000256" key="2">
    <source>
        <dbReference type="ARBA" id="ARBA00022737"/>
    </source>
</evidence>
<dbReference type="InterPro" id="IPR015943">
    <property type="entry name" value="WD40/YVTN_repeat-like_dom_sf"/>
</dbReference>
<gene>
    <name evidence="4" type="ORF">Cvel_27573</name>
</gene>
<feature type="region of interest" description="Disordered" evidence="3">
    <location>
        <begin position="661"/>
        <end position="743"/>
    </location>
</feature>
<evidence type="ECO:0008006" key="5">
    <source>
        <dbReference type="Google" id="ProtNLM"/>
    </source>
</evidence>
<feature type="region of interest" description="Disordered" evidence="3">
    <location>
        <begin position="595"/>
        <end position="634"/>
    </location>
</feature>
<dbReference type="SUPFAM" id="SSF50978">
    <property type="entry name" value="WD40 repeat-like"/>
    <property type="match status" value="1"/>
</dbReference>
<feature type="compositionally biased region" description="Polar residues" evidence="3">
    <location>
        <begin position="684"/>
        <end position="698"/>
    </location>
</feature>
<feature type="compositionally biased region" description="Basic and acidic residues" evidence="3">
    <location>
        <begin position="609"/>
        <end position="632"/>
    </location>
</feature>
<dbReference type="PANTHER" id="PTHR14107:SF16">
    <property type="entry name" value="AT02583P"/>
    <property type="match status" value="1"/>
</dbReference>
<dbReference type="EMBL" id="CDMZ01002699">
    <property type="protein sequence ID" value="CEM43500.1"/>
    <property type="molecule type" value="Genomic_DNA"/>
</dbReference>
<feature type="region of interest" description="Disordered" evidence="3">
    <location>
        <begin position="164"/>
        <end position="199"/>
    </location>
</feature>